<sequence>MTNPPTQVQVFQATETHDVHTLHFQITRMQDSLFAWVGESSPSSQQSHDDIPDPSSSSNQSAPTGKLDGLSVAMPTRYDRSAVSTVLLPQSADDPNERIAKRLATKHGIQVFVAMEVNSTGGESDVVLRLAERRLAALIKDVLAPPTTSAVDRVTKGVEEISLVPDH</sequence>
<dbReference type="InterPro" id="IPR032157">
    <property type="entry name" value="PAC4"/>
</dbReference>
<proteinExistence type="predicted"/>
<evidence type="ECO:0000313" key="2">
    <source>
        <dbReference type="EMBL" id="TPX61189.1"/>
    </source>
</evidence>
<dbReference type="AlphaFoldDB" id="A0A507EAT7"/>
<protein>
    <recommendedName>
        <fullName evidence="4">Proteasome assembly chaperone 3</fullName>
    </recommendedName>
</protein>
<dbReference type="Pfam" id="PF16093">
    <property type="entry name" value="PAC4"/>
    <property type="match status" value="1"/>
</dbReference>
<reference evidence="2 3" key="1">
    <citation type="journal article" date="2019" name="Sci. Rep.">
        <title>Comparative genomics of chytrid fungi reveal insights into the obligate biotrophic and pathogenic lifestyle of Synchytrium endobioticum.</title>
        <authorList>
            <person name="van de Vossenberg B.T.L.H."/>
            <person name="Warris S."/>
            <person name="Nguyen H.D.T."/>
            <person name="van Gent-Pelzer M.P.E."/>
            <person name="Joly D.L."/>
            <person name="van de Geest H.C."/>
            <person name="Bonants P.J.M."/>
            <person name="Smith D.S."/>
            <person name="Levesque C.A."/>
            <person name="van der Lee T.A.J."/>
        </authorList>
    </citation>
    <scope>NUCLEOTIDE SEQUENCE [LARGE SCALE GENOMIC DNA]</scope>
    <source>
        <strain evidence="2 3">CBS 809.83</strain>
    </source>
</reference>
<dbReference type="PANTHER" id="PTHR33559">
    <property type="entry name" value="PROTEASOME ASSEMBLY CHAPERONE 4"/>
    <property type="match status" value="1"/>
</dbReference>
<keyword evidence="3" id="KW-1185">Reference proteome</keyword>
<dbReference type="Proteomes" id="UP000318582">
    <property type="component" value="Unassembled WGS sequence"/>
</dbReference>
<accession>A0A507EAT7</accession>
<name>A0A507EAT7_9FUNG</name>
<dbReference type="GO" id="GO:0043248">
    <property type="term" value="P:proteasome assembly"/>
    <property type="evidence" value="ECO:0007669"/>
    <property type="project" value="InterPro"/>
</dbReference>
<organism evidence="2 3">
    <name type="scientific">Powellomyces hirtus</name>
    <dbReference type="NCBI Taxonomy" id="109895"/>
    <lineage>
        <taxon>Eukaryota</taxon>
        <taxon>Fungi</taxon>
        <taxon>Fungi incertae sedis</taxon>
        <taxon>Chytridiomycota</taxon>
        <taxon>Chytridiomycota incertae sedis</taxon>
        <taxon>Chytridiomycetes</taxon>
        <taxon>Spizellomycetales</taxon>
        <taxon>Powellomycetaceae</taxon>
        <taxon>Powellomyces</taxon>
    </lineage>
</organism>
<comment type="caution">
    <text evidence="2">The sequence shown here is derived from an EMBL/GenBank/DDBJ whole genome shotgun (WGS) entry which is preliminary data.</text>
</comment>
<evidence type="ECO:0008006" key="4">
    <source>
        <dbReference type="Google" id="ProtNLM"/>
    </source>
</evidence>
<evidence type="ECO:0000256" key="1">
    <source>
        <dbReference type="SAM" id="MobiDB-lite"/>
    </source>
</evidence>
<dbReference type="STRING" id="109895.A0A507EAT7"/>
<gene>
    <name evidence="2" type="ORF">PhCBS80983_g01272</name>
</gene>
<feature type="region of interest" description="Disordered" evidence="1">
    <location>
        <begin position="38"/>
        <end position="73"/>
    </location>
</feature>
<dbReference type="EMBL" id="QEAQ01000009">
    <property type="protein sequence ID" value="TPX61189.1"/>
    <property type="molecule type" value="Genomic_DNA"/>
</dbReference>
<evidence type="ECO:0000313" key="3">
    <source>
        <dbReference type="Proteomes" id="UP000318582"/>
    </source>
</evidence>
<dbReference type="PANTHER" id="PTHR33559:SF1">
    <property type="entry name" value="PROTEASOME ASSEMBLY CHAPERONE 4"/>
    <property type="match status" value="1"/>
</dbReference>